<evidence type="ECO:0000256" key="4">
    <source>
        <dbReference type="ARBA" id="ARBA00022679"/>
    </source>
</evidence>
<organism evidence="12 13">
    <name type="scientific">Paenibacillus hunanensis</name>
    <dbReference type="NCBI Taxonomy" id="539262"/>
    <lineage>
        <taxon>Bacteria</taxon>
        <taxon>Bacillati</taxon>
        <taxon>Bacillota</taxon>
        <taxon>Bacilli</taxon>
        <taxon>Bacillales</taxon>
        <taxon>Paenibacillaceae</taxon>
        <taxon>Paenibacillus</taxon>
    </lineage>
</organism>
<dbReference type="EMBL" id="JAVDQH010000026">
    <property type="protein sequence ID" value="MDR6246303.1"/>
    <property type="molecule type" value="Genomic_DNA"/>
</dbReference>
<evidence type="ECO:0000256" key="8">
    <source>
        <dbReference type="ARBA" id="ARBA00022840"/>
    </source>
</evidence>
<comment type="cofactor">
    <cofactor evidence="2 11">
        <name>Mg(2+)</name>
        <dbReference type="ChEBI" id="CHEBI:18420"/>
    </cofactor>
</comment>
<evidence type="ECO:0000256" key="6">
    <source>
        <dbReference type="ARBA" id="ARBA00022741"/>
    </source>
</evidence>
<evidence type="ECO:0000313" key="13">
    <source>
        <dbReference type="Proteomes" id="UP001185028"/>
    </source>
</evidence>
<evidence type="ECO:0000256" key="3">
    <source>
        <dbReference type="ARBA" id="ARBA00004868"/>
    </source>
</evidence>
<comment type="pathway">
    <text evidence="3 11">Cofactor biosynthesis; thiamine diphosphate biosynthesis; 4-methyl-5-(2-phosphoethyl)-thiazole from 5-(2-hydroxyethyl)-4-methylthiazole: step 1/1.</text>
</comment>
<evidence type="ECO:0000256" key="10">
    <source>
        <dbReference type="ARBA" id="ARBA00022977"/>
    </source>
</evidence>
<keyword evidence="13" id="KW-1185">Reference proteome</keyword>
<evidence type="ECO:0000313" key="12">
    <source>
        <dbReference type="EMBL" id="MDR6246303.1"/>
    </source>
</evidence>
<dbReference type="Proteomes" id="UP001185028">
    <property type="component" value="Unassembled WGS sequence"/>
</dbReference>
<dbReference type="InterPro" id="IPR000417">
    <property type="entry name" value="Hyethyz_kinase"/>
</dbReference>
<keyword evidence="10 11" id="KW-0784">Thiamine biosynthesis</keyword>
<keyword evidence="5 11" id="KW-0479">Metal-binding</keyword>
<keyword evidence="7 11" id="KW-0418">Kinase</keyword>
<feature type="binding site" evidence="11">
    <location>
        <position position="115"/>
    </location>
    <ligand>
        <name>ATP</name>
        <dbReference type="ChEBI" id="CHEBI:30616"/>
    </ligand>
</feature>
<keyword evidence="9 11" id="KW-0460">Magnesium</keyword>
<sequence length="274" mass="28752">MSILQQVRNRNPLVHNITNVVVTNFTANGLLALGASPFMAYAHEEVEDVAAMAGAVMLNIGTLDPYTVQSIKLAGQAANRAGVPVIFDPVGAGATAYRTAAALEIVAEVKVDIVRGNVAEVAHVIGENWQIKGVDAGGGAGDRKELALRAARKLGCIVVITGEQDILTDGTQLNIVTNGHILLTRVTGTGCLLSSVVAAFAAVVQDAERRLEAVTEAVACYGLAAELAVVDAGGQGTGSFQTAFLNRLSTITPEQVNEHCRIQRHIYPAHETKH</sequence>
<dbReference type="SUPFAM" id="SSF53613">
    <property type="entry name" value="Ribokinase-like"/>
    <property type="match status" value="1"/>
</dbReference>
<evidence type="ECO:0000256" key="2">
    <source>
        <dbReference type="ARBA" id="ARBA00001946"/>
    </source>
</evidence>
<dbReference type="CDD" id="cd01170">
    <property type="entry name" value="THZ_kinase"/>
    <property type="match status" value="1"/>
</dbReference>
<evidence type="ECO:0000256" key="1">
    <source>
        <dbReference type="ARBA" id="ARBA00001771"/>
    </source>
</evidence>
<dbReference type="NCBIfam" id="TIGR00694">
    <property type="entry name" value="thiM"/>
    <property type="match status" value="1"/>
</dbReference>
<dbReference type="EC" id="2.7.1.50" evidence="11"/>
<evidence type="ECO:0000256" key="9">
    <source>
        <dbReference type="ARBA" id="ARBA00022842"/>
    </source>
</evidence>
<keyword evidence="4 11" id="KW-0808">Transferase</keyword>
<dbReference type="NCBIfam" id="NF006830">
    <property type="entry name" value="PRK09355.1"/>
    <property type="match status" value="1"/>
</dbReference>
<keyword evidence="8 11" id="KW-0067">ATP-binding</keyword>
<evidence type="ECO:0000256" key="5">
    <source>
        <dbReference type="ARBA" id="ARBA00022723"/>
    </source>
</evidence>
<dbReference type="InterPro" id="IPR029056">
    <property type="entry name" value="Ribokinase-like"/>
</dbReference>
<protein>
    <recommendedName>
        <fullName evidence="11">Hydroxyethylthiazole kinase</fullName>
        <ecNumber evidence="11">2.7.1.50</ecNumber>
    </recommendedName>
    <alternativeName>
        <fullName evidence="11">4-methyl-5-beta-hydroxyethylthiazole kinase</fullName>
        <shortName evidence="11">TH kinase</shortName>
        <shortName evidence="11">Thz kinase</shortName>
    </alternativeName>
</protein>
<dbReference type="PRINTS" id="PR01099">
    <property type="entry name" value="HYETHTZKNASE"/>
</dbReference>
<dbReference type="Pfam" id="PF02110">
    <property type="entry name" value="HK"/>
    <property type="match status" value="1"/>
</dbReference>
<dbReference type="HAMAP" id="MF_00228">
    <property type="entry name" value="Thz_kinase"/>
    <property type="match status" value="1"/>
</dbReference>
<comment type="caution">
    <text evidence="12">The sequence shown here is derived from an EMBL/GenBank/DDBJ whole genome shotgun (WGS) entry which is preliminary data.</text>
</comment>
<dbReference type="PIRSF" id="PIRSF000513">
    <property type="entry name" value="Thz_kinase"/>
    <property type="match status" value="1"/>
</dbReference>
<evidence type="ECO:0000256" key="11">
    <source>
        <dbReference type="HAMAP-Rule" id="MF_00228"/>
    </source>
</evidence>
<comment type="similarity">
    <text evidence="11">Belongs to the Thz kinase family.</text>
</comment>
<name>A0ABU1J470_9BACL</name>
<proteinExistence type="inferred from homology"/>
<comment type="function">
    <text evidence="11">Catalyzes the phosphorylation of the hydroxyl group of 4-methyl-5-beta-hydroxyethylthiazole (THZ).</text>
</comment>
<feature type="binding site" evidence="11">
    <location>
        <position position="161"/>
    </location>
    <ligand>
        <name>ATP</name>
        <dbReference type="ChEBI" id="CHEBI:30616"/>
    </ligand>
</feature>
<feature type="binding site" evidence="11">
    <location>
        <position position="188"/>
    </location>
    <ligand>
        <name>substrate</name>
    </ligand>
</feature>
<dbReference type="GO" id="GO:0004417">
    <property type="term" value="F:hydroxyethylthiazole kinase activity"/>
    <property type="evidence" value="ECO:0007669"/>
    <property type="project" value="UniProtKB-EC"/>
</dbReference>
<comment type="catalytic activity">
    <reaction evidence="1 11">
        <text>5-(2-hydroxyethyl)-4-methylthiazole + ATP = 4-methyl-5-(2-phosphooxyethyl)-thiazole + ADP + H(+)</text>
        <dbReference type="Rhea" id="RHEA:24212"/>
        <dbReference type="ChEBI" id="CHEBI:15378"/>
        <dbReference type="ChEBI" id="CHEBI:17957"/>
        <dbReference type="ChEBI" id="CHEBI:30616"/>
        <dbReference type="ChEBI" id="CHEBI:58296"/>
        <dbReference type="ChEBI" id="CHEBI:456216"/>
        <dbReference type="EC" id="2.7.1.50"/>
    </reaction>
</comment>
<gene>
    <name evidence="11" type="primary">thiM</name>
    <name evidence="12" type="ORF">JOC58_004234</name>
</gene>
<evidence type="ECO:0000256" key="7">
    <source>
        <dbReference type="ARBA" id="ARBA00022777"/>
    </source>
</evidence>
<dbReference type="Gene3D" id="3.40.1190.20">
    <property type="match status" value="1"/>
</dbReference>
<dbReference type="RefSeq" id="WP_188778257.1">
    <property type="nucleotide sequence ID" value="NZ_BMMB01000015.1"/>
</dbReference>
<accession>A0ABU1J470</accession>
<feature type="binding site" evidence="11">
    <location>
        <position position="39"/>
    </location>
    <ligand>
        <name>substrate</name>
    </ligand>
</feature>
<reference evidence="12 13" key="1">
    <citation type="submission" date="2023-07" db="EMBL/GenBank/DDBJ databases">
        <title>Genomic Encyclopedia of Type Strains, Phase IV (KMG-IV): sequencing the most valuable type-strain genomes for metagenomic binning, comparative biology and taxonomic classification.</title>
        <authorList>
            <person name="Goeker M."/>
        </authorList>
    </citation>
    <scope>NUCLEOTIDE SEQUENCE [LARGE SCALE GENOMIC DNA]</scope>
    <source>
        <strain evidence="12 13">DSM 22170</strain>
    </source>
</reference>
<keyword evidence="6 11" id="KW-0547">Nucleotide-binding</keyword>